<proteinExistence type="predicted"/>
<evidence type="ECO:0000256" key="1">
    <source>
        <dbReference type="SAM" id="MobiDB-lite"/>
    </source>
</evidence>
<evidence type="ECO:0000313" key="3">
    <source>
        <dbReference type="Proteomes" id="UP001168821"/>
    </source>
</evidence>
<protein>
    <submittedName>
        <fullName evidence="2">Uncharacterized protein</fullName>
    </submittedName>
</protein>
<reference evidence="2" key="1">
    <citation type="journal article" date="2023" name="G3 (Bethesda)">
        <title>Whole genome assemblies of Zophobas morio and Tenebrio molitor.</title>
        <authorList>
            <person name="Kaur S."/>
            <person name="Stinson S.A."/>
            <person name="diCenzo G.C."/>
        </authorList>
    </citation>
    <scope>NUCLEOTIDE SEQUENCE</scope>
    <source>
        <strain evidence="2">QUZm001</strain>
    </source>
</reference>
<sequence>MSDSKAESLPFETEEAAANVVSSLLPDKSKTKYEKFYKRFTDWYASKKINNAAREKVLFAFFEDLSKNQKCSSLWAVCEVYIDTSIENKKKTATDILGGDPGARTSAASSYNPDTREEKS</sequence>
<dbReference type="AlphaFoldDB" id="A0AA38MJY6"/>
<name>A0AA38MJY6_9CUCU</name>
<accession>A0AA38MJY6</accession>
<organism evidence="2 3">
    <name type="scientific">Zophobas morio</name>
    <dbReference type="NCBI Taxonomy" id="2755281"/>
    <lineage>
        <taxon>Eukaryota</taxon>
        <taxon>Metazoa</taxon>
        <taxon>Ecdysozoa</taxon>
        <taxon>Arthropoda</taxon>
        <taxon>Hexapoda</taxon>
        <taxon>Insecta</taxon>
        <taxon>Pterygota</taxon>
        <taxon>Neoptera</taxon>
        <taxon>Endopterygota</taxon>
        <taxon>Coleoptera</taxon>
        <taxon>Polyphaga</taxon>
        <taxon>Cucujiformia</taxon>
        <taxon>Tenebrionidae</taxon>
        <taxon>Zophobas</taxon>
    </lineage>
</organism>
<dbReference type="Proteomes" id="UP001168821">
    <property type="component" value="Unassembled WGS sequence"/>
</dbReference>
<evidence type="ECO:0000313" key="2">
    <source>
        <dbReference type="EMBL" id="KAJ3659091.1"/>
    </source>
</evidence>
<comment type="caution">
    <text evidence="2">The sequence shown here is derived from an EMBL/GenBank/DDBJ whole genome shotgun (WGS) entry which is preliminary data.</text>
</comment>
<feature type="region of interest" description="Disordered" evidence="1">
    <location>
        <begin position="93"/>
        <end position="120"/>
    </location>
</feature>
<gene>
    <name evidence="2" type="ORF">Zmor_010798</name>
</gene>
<dbReference type="EMBL" id="JALNTZ010000003">
    <property type="protein sequence ID" value="KAJ3659091.1"/>
    <property type="molecule type" value="Genomic_DNA"/>
</dbReference>
<keyword evidence="3" id="KW-1185">Reference proteome</keyword>